<dbReference type="GO" id="GO:0019856">
    <property type="term" value="P:pyrimidine nucleobase biosynthetic process"/>
    <property type="evidence" value="ECO:0007669"/>
    <property type="project" value="TreeGrafter"/>
</dbReference>
<keyword evidence="8" id="KW-0665">Pyrimidine biosynthesis</keyword>
<dbReference type="Proteomes" id="UP001374535">
    <property type="component" value="Chromosome 11"/>
</dbReference>
<sequence length="125" mass="13705">MAFEALAIRIMMAALDNFQENPYNNSLSSLLPCDELLSAKSVLSDVSAGIYDLVNKCCSRANLKEWTARTKIYDRCDETGADGVLVPGGFGDRGVQGKIILTKYVREHSVPFLDICLGMQIAVIE</sequence>
<keyword evidence="7" id="KW-0315">Glutamine amidotransferase</keyword>
<keyword evidence="5" id="KW-0547">Nucleotide-binding</keyword>
<keyword evidence="12" id="KW-1185">Reference proteome</keyword>
<accession>A0AAQ3RFD5</accession>
<evidence type="ECO:0000313" key="12">
    <source>
        <dbReference type="Proteomes" id="UP001374535"/>
    </source>
</evidence>
<evidence type="ECO:0000256" key="1">
    <source>
        <dbReference type="ARBA" id="ARBA00005171"/>
    </source>
</evidence>
<evidence type="ECO:0000256" key="2">
    <source>
        <dbReference type="ARBA" id="ARBA00007533"/>
    </source>
</evidence>
<gene>
    <name evidence="11" type="ORF">V8G54_037430</name>
</gene>
<evidence type="ECO:0000256" key="3">
    <source>
        <dbReference type="ARBA" id="ARBA00012291"/>
    </source>
</evidence>
<evidence type="ECO:0000256" key="8">
    <source>
        <dbReference type="ARBA" id="ARBA00022975"/>
    </source>
</evidence>
<dbReference type="SUPFAM" id="SSF52317">
    <property type="entry name" value="Class I glutamine amidotransferase-like"/>
    <property type="match status" value="1"/>
</dbReference>
<dbReference type="PANTHER" id="PTHR11550:SF0">
    <property type="entry name" value="CTP SYNTHASE-RELATED"/>
    <property type="match status" value="1"/>
</dbReference>
<comment type="pathway">
    <text evidence="1">Pyrimidine metabolism; CTP biosynthesis via de novo pathway; CTP from UDP: step 2/2.</text>
</comment>
<dbReference type="Gene3D" id="3.40.50.880">
    <property type="match status" value="1"/>
</dbReference>
<dbReference type="GO" id="GO:0003883">
    <property type="term" value="F:CTP synthase activity"/>
    <property type="evidence" value="ECO:0007669"/>
    <property type="project" value="UniProtKB-EC"/>
</dbReference>
<dbReference type="AlphaFoldDB" id="A0AAQ3RFD5"/>
<dbReference type="GO" id="GO:0006241">
    <property type="term" value="P:CTP biosynthetic process"/>
    <property type="evidence" value="ECO:0007669"/>
    <property type="project" value="TreeGrafter"/>
</dbReference>
<evidence type="ECO:0000256" key="7">
    <source>
        <dbReference type="ARBA" id="ARBA00022962"/>
    </source>
</evidence>
<evidence type="ECO:0000256" key="4">
    <source>
        <dbReference type="ARBA" id="ARBA00022598"/>
    </source>
</evidence>
<dbReference type="EMBL" id="CP144690">
    <property type="protein sequence ID" value="WVY91916.1"/>
    <property type="molecule type" value="Genomic_DNA"/>
</dbReference>
<dbReference type="EC" id="6.3.4.2" evidence="3"/>
<feature type="domain" description="Glutamine amidotransferase" evidence="10">
    <location>
        <begin position="61"/>
        <end position="124"/>
    </location>
</feature>
<dbReference type="PROSITE" id="PS51273">
    <property type="entry name" value="GATASE_TYPE_1"/>
    <property type="match status" value="1"/>
</dbReference>
<organism evidence="11 12">
    <name type="scientific">Vigna mungo</name>
    <name type="common">Black gram</name>
    <name type="synonym">Phaseolus mungo</name>
    <dbReference type="NCBI Taxonomy" id="3915"/>
    <lineage>
        <taxon>Eukaryota</taxon>
        <taxon>Viridiplantae</taxon>
        <taxon>Streptophyta</taxon>
        <taxon>Embryophyta</taxon>
        <taxon>Tracheophyta</taxon>
        <taxon>Spermatophyta</taxon>
        <taxon>Magnoliopsida</taxon>
        <taxon>eudicotyledons</taxon>
        <taxon>Gunneridae</taxon>
        <taxon>Pentapetalae</taxon>
        <taxon>rosids</taxon>
        <taxon>fabids</taxon>
        <taxon>Fabales</taxon>
        <taxon>Fabaceae</taxon>
        <taxon>Papilionoideae</taxon>
        <taxon>50 kb inversion clade</taxon>
        <taxon>NPAAA clade</taxon>
        <taxon>indigoferoid/millettioid clade</taxon>
        <taxon>Phaseoleae</taxon>
        <taxon>Vigna</taxon>
    </lineage>
</organism>
<dbReference type="PANTHER" id="PTHR11550">
    <property type="entry name" value="CTP SYNTHASE"/>
    <property type="match status" value="1"/>
</dbReference>
<reference evidence="11 12" key="1">
    <citation type="journal article" date="2023" name="Life. Sci Alliance">
        <title>Evolutionary insights into 3D genome organization and epigenetic landscape of Vigna mungo.</title>
        <authorList>
            <person name="Junaid A."/>
            <person name="Singh B."/>
            <person name="Bhatia S."/>
        </authorList>
    </citation>
    <scope>NUCLEOTIDE SEQUENCE [LARGE SCALE GENOMIC DNA]</scope>
    <source>
        <strain evidence="11">Urdbean</strain>
    </source>
</reference>
<evidence type="ECO:0000259" key="10">
    <source>
        <dbReference type="Pfam" id="PF00117"/>
    </source>
</evidence>
<keyword evidence="6" id="KW-0067">ATP-binding</keyword>
<comment type="catalytic activity">
    <reaction evidence="9">
        <text>UTP + L-glutamine + ATP + H2O = CTP + L-glutamate + ADP + phosphate + 2 H(+)</text>
        <dbReference type="Rhea" id="RHEA:26426"/>
        <dbReference type="ChEBI" id="CHEBI:15377"/>
        <dbReference type="ChEBI" id="CHEBI:15378"/>
        <dbReference type="ChEBI" id="CHEBI:29985"/>
        <dbReference type="ChEBI" id="CHEBI:30616"/>
        <dbReference type="ChEBI" id="CHEBI:37563"/>
        <dbReference type="ChEBI" id="CHEBI:43474"/>
        <dbReference type="ChEBI" id="CHEBI:46398"/>
        <dbReference type="ChEBI" id="CHEBI:58359"/>
        <dbReference type="ChEBI" id="CHEBI:456216"/>
        <dbReference type="EC" id="6.3.4.2"/>
    </reaction>
</comment>
<dbReference type="Pfam" id="PF00117">
    <property type="entry name" value="GATase"/>
    <property type="match status" value="1"/>
</dbReference>
<evidence type="ECO:0000256" key="6">
    <source>
        <dbReference type="ARBA" id="ARBA00022840"/>
    </source>
</evidence>
<comment type="similarity">
    <text evidence="2">Belongs to the CTP synthase family.</text>
</comment>
<evidence type="ECO:0000256" key="5">
    <source>
        <dbReference type="ARBA" id="ARBA00022741"/>
    </source>
</evidence>
<protein>
    <recommendedName>
        <fullName evidence="3">CTP synthase (glutamine hydrolyzing)</fullName>
        <ecNumber evidence="3">6.3.4.2</ecNumber>
    </recommendedName>
</protein>
<proteinExistence type="inferred from homology"/>
<dbReference type="InterPro" id="IPR004468">
    <property type="entry name" value="CTP_synthase"/>
</dbReference>
<name>A0AAQ3RFD5_VIGMU</name>
<evidence type="ECO:0000313" key="11">
    <source>
        <dbReference type="EMBL" id="WVY91916.1"/>
    </source>
</evidence>
<dbReference type="InterPro" id="IPR017926">
    <property type="entry name" value="GATASE"/>
</dbReference>
<keyword evidence="4" id="KW-0436">Ligase</keyword>
<evidence type="ECO:0000256" key="9">
    <source>
        <dbReference type="ARBA" id="ARBA00047781"/>
    </source>
</evidence>
<dbReference type="GO" id="GO:0042802">
    <property type="term" value="F:identical protein binding"/>
    <property type="evidence" value="ECO:0007669"/>
    <property type="project" value="TreeGrafter"/>
</dbReference>
<dbReference type="GO" id="GO:0005524">
    <property type="term" value="F:ATP binding"/>
    <property type="evidence" value="ECO:0007669"/>
    <property type="project" value="UniProtKB-KW"/>
</dbReference>
<dbReference type="InterPro" id="IPR029062">
    <property type="entry name" value="Class_I_gatase-like"/>
</dbReference>